<reference evidence="1" key="1">
    <citation type="submission" date="2021-03" db="EMBL/GenBank/DDBJ databases">
        <title>Draft genome sequence of rust myrtle Austropuccinia psidii MF-1, a brazilian biotype.</title>
        <authorList>
            <person name="Quecine M.C."/>
            <person name="Pachon D.M.R."/>
            <person name="Bonatelli M.L."/>
            <person name="Correr F.H."/>
            <person name="Franceschini L.M."/>
            <person name="Leite T.F."/>
            <person name="Margarido G.R.A."/>
            <person name="Almeida C.A."/>
            <person name="Ferrarezi J.A."/>
            <person name="Labate C.A."/>
        </authorList>
    </citation>
    <scope>NUCLEOTIDE SEQUENCE</scope>
    <source>
        <strain evidence="1">MF-1</strain>
    </source>
</reference>
<proteinExistence type="predicted"/>
<dbReference type="EMBL" id="AVOT02018204">
    <property type="protein sequence ID" value="MBW0504892.1"/>
    <property type="molecule type" value="Genomic_DNA"/>
</dbReference>
<dbReference type="Pfam" id="PF02992">
    <property type="entry name" value="Transposase_21"/>
    <property type="match status" value="1"/>
</dbReference>
<dbReference type="AlphaFoldDB" id="A0A9Q3DMS0"/>
<name>A0A9Q3DMS0_9BASI</name>
<organism evidence="1 2">
    <name type="scientific">Austropuccinia psidii MF-1</name>
    <dbReference type="NCBI Taxonomy" id="1389203"/>
    <lineage>
        <taxon>Eukaryota</taxon>
        <taxon>Fungi</taxon>
        <taxon>Dikarya</taxon>
        <taxon>Basidiomycota</taxon>
        <taxon>Pucciniomycotina</taxon>
        <taxon>Pucciniomycetes</taxon>
        <taxon>Pucciniales</taxon>
        <taxon>Sphaerophragmiaceae</taxon>
        <taxon>Austropuccinia</taxon>
    </lineage>
</organism>
<dbReference type="Proteomes" id="UP000765509">
    <property type="component" value="Unassembled WGS sequence"/>
</dbReference>
<evidence type="ECO:0000313" key="1">
    <source>
        <dbReference type="EMBL" id="MBW0504892.1"/>
    </source>
</evidence>
<comment type="caution">
    <text evidence="1">The sequence shown here is derived from an EMBL/GenBank/DDBJ whole genome shotgun (WGS) entry which is preliminary data.</text>
</comment>
<gene>
    <name evidence="1" type="ORF">O181_044607</name>
</gene>
<protein>
    <submittedName>
        <fullName evidence="1">Uncharacterized protein</fullName>
    </submittedName>
</protein>
<accession>A0A9Q3DMS0</accession>
<sequence>MVEKLHQHKHIHRDEERIMTDIWDGMIWRKFMCTRQPNNPLFMSLEGSLGFTIYIDCFNAHEKSRRLSSIGPILLVCLNLPTSKRLNPENVYISAIIPGPNDPTSSQLNYLLMPLMPELKELWEEVQFFLTSSGPSGSFIRVAILTAMRKFTGFISHS</sequence>
<evidence type="ECO:0000313" key="2">
    <source>
        <dbReference type="Proteomes" id="UP000765509"/>
    </source>
</evidence>
<dbReference type="InterPro" id="IPR004242">
    <property type="entry name" value="Transposase_21"/>
</dbReference>
<keyword evidence="2" id="KW-1185">Reference proteome</keyword>